<dbReference type="Proteomes" id="UP000834106">
    <property type="component" value="Chromosome 1"/>
</dbReference>
<accession>A0AAD1YQG7</accession>
<evidence type="ECO:0000313" key="4">
    <source>
        <dbReference type="Proteomes" id="UP000834106"/>
    </source>
</evidence>
<keyword evidence="1" id="KW-0175">Coiled coil</keyword>
<reference evidence="3" key="1">
    <citation type="submission" date="2023-05" db="EMBL/GenBank/DDBJ databases">
        <authorList>
            <person name="Huff M."/>
        </authorList>
    </citation>
    <scope>NUCLEOTIDE SEQUENCE</scope>
</reference>
<name>A0AAD1YQG7_9LAMI</name>
<feature type="region of interest" description="Disordered" evidence="2">
    <location>
        <begin position="312"/>
        <end position="337"/>
    </location>
</feature>
<organism evidence="3 4">
    <name type="scientific">Fraxinus pennsylvanica</name>
    <dbReference type="NCBI Taxonomy" id="56036"/>
    <lineage>
        <taxon>Eukaryota</taxon>
        <taxon>Viridiplantae</taxon>
        <taxon>Streptophyta</taxon>
        <taxon>Embryophyta</taxon>
        <taxon>Tracheophyta</taxon>
        <taxon>Spermatophyta</taxon>
        <taxon>Magnoliopsida</taxon>
        <taxon>eudicotyledons</taxon>
        <taxon>Gunneridae</taxon>
        <taxon>Pentapetalae</taxon>
        <taxon>asterids</taxon>
        <taxon>lamiids</taxon>
        <taxon>Lamiales</taxon>
        <taxon>Oleaceae</taxon>
        <taxon>Oleeae</taxon>
        <taxon>Fraxinus</taxon>
    </lineage>
</organism>
<feature type="region of interest" description="Disordered" evidence="2">
    <location>
        <begin position="511"/>
        <end position="546"/>
    </location>
</feature>
<evidence type="ECO:0000256" key="1">
    <source>
        <dbReference type="SAM" id="Coils"/>
    </source>
</evidence>
<feature type="compositionally biased region" description="Polar residues" evidence="2">
    <location>
        <begin position="514"/>
        <end position="525"/>
    </location>
</feature>
<protein>
    <submittedName>
        <fullName evidence="3">Uncharacterized protein</fullName>
    </submittedName>
</protein>
<dbReference type="PANTHER" id="PTHR34778:SF2">
    <property type="entry name" value="OS02G0580700 PROTEIN"/>
    <property type="match status" value="1"/>
</dbReference>
<keyword evidence="4" id="KW-1185">Reference proteome</keyword>
<feature type="coiled-coil region" evidence="1">
    <location>
        <begin position="116"/>
        <end position="207"/>
    </location>
</feature>
<dbReference type="AlphaFoldDB" id="A0AAD1YQG7"/>
<dbReference type="PANTHER" id="PTHR34778">
    <property type="entry name" value="OS02G0580700 PROTEIN"/>
    <property type="match status" value="1"/>
</dbReference>
<evidence type="ECO:0000256" key="2">
    <source>
        <dbReference type="SAM" id="MobiDB-lite"/>
    </source>
</evidence>
<evidence type="ECO:0000313" key="3">
    <source>
        <dbReference type="EMBL" id="CAI9754624.1"/>
    </source>
</evidence>
<proteinExistence type="predicted"/>
<gene>
    <name evidence="3" type="ORF">FPE_LOCUS2055</name>
</gene>
<sequence>MMVKKSGDEIASNQKDWGLGVKFTQKLMGQENPLWGIFFPPKKPFHASNHVLSHYAATSASWKKNRNTLFGSKTLNKLIRFLEETNKMEAVERLTALKKAYADIMLNTTKEAAARIMASESKAARYQHELRVAKEEGLRMLMRLKQMMDLKVRGAEAASLNQQKKIEEVEAQLQEAEDIVKDLREELREVQAELERVKNKNMLLVDEPDYTCLRELQDKSRIYSSQSVKFAEPNLQNESSLASDVRIPHPYQRDRVVQKCYNKTVCLNNLCNGSPDSPSITLRNKEPGLFRKVCAHRIRACERNLLDRESYRSGKHDKVKNTSVREHEEGKDTFKEPAHGTKTLSYLETNLLAGVKLSSSKSFVSKRKRAIRGRKSITPPRWEQSDKPIQVFDANSGENPSKIAPRWFPHKPQPGIEPGCVESSEKEAVLVERCDAQEGMCQDQALIENLLLLRQKTEPAQNSGTPYCKLDAENLLVNDLESKSSDITSGFPDQARRERVIKYTFQRKRKRQTLSESDGNVSLETDTLERQPGNKQNGDDGLNLQKPSLETASFEDDLPLAQVARQLMSLSENKWWL</sequence>
<dbReference type="EMBL" id="OU503036">
    <property type="protein sequence ID" value="CAI9754624.1"/>
    <property type="molecule type" value="Genomic_DNA"/>
</dbReference>